<dbReference type="VEuPathDB" id="PiroplasmaDB:TpMuguga_03g00887"/>
<name>Q4MYF3_THEPA</name>
<evidence type="ECO:0000313" key="2">
    <source>
        <dbReference type="EMBL" id="EAN30729.1"/>
    </source>
</evidence>
<dbReference type="eggNOG" id="ENOG502RT01">
    <property type="taxonomic scope" value="Eukaryota"/>
</dbReference>
<dbReference type="EMBL" id="AAGK01000006">
    <property type="protein sequence ID" value="EAN30729.1"/>
    <property type="molecule type" value="Genomic_DNA"/>
</dbReference>
<dbReference type="STRING" id="5875.Q4MYF3"/>
<gene>
    <name evidence="2" type="ordered locus">TP03_0887</name>
</gene>
<sequence length="465" mass="53116">MNKYFKYTYVITFIIIGYVRCADKYPDHPDDGDDSDEEDNFQVIVRGIENILEDEDEDEKTAGESLVSDSIMKHGLGPLTDQGYIKPDQYQSAPSYQQEDLTGYVETGCDEGAVGYDAGYKQEYYSEGYEQQQEDSSYDPNYYTVAESTPSQPTQGPKIESSVPDYHPGSVNVPPIYTFPRPPVNIGPRYRPLIHGAPTYFGPPYLPPYFANIDKLRLSTPVPGSLLTSPYLLTQGSQVQTHPVQQPLQPIGEPIQEKAPSKKAKHVKICETITFFTKDCHDDYVPMNESEYKITLESENIVKYKFNARLEMIMCDNETIYIHRCDKPYATFLTHNKNVCSFIIARDGGFVYINFVNGKWITNARRNMDIVKFYILDCEGNDVELTDKDYHFDLSPNGSFKYIFKSKTKCYKVVAGGDLIWKKNPGDDFPRSVSVTTRLNVIIFTHGESFIYQKIDKGYKRVHDK</sequence>
<dbReference type="RefSeq" id="XP_763012.1">
    <property type="nucleotide sequence ID" value="XM_757919.1"/>
</dbReference>
<feature type="chain" id="PRO_5004241265" description="Theileria-specific sub-telomeric protein, SVSP family" evidence="1">
    <location>
        <begin position="22"/>
        <end position="465"/>
    </location>
</feature>
<protein>
    <recommendedName>
        <fullName evidence="4">Theileria-specific sub-telomeric protein, SVSP family</fullName>
    </recommendedName>
</protein>
<proteinExistence type="predicted"/>
<dbReference type="GeneID" id="3499824"/>
<evidence type="ECO:0008006" key="4">
    <source>
        <dbReference type="Google" id="ProtNLM"/>
    </source>
</evidence>
<comment type="caution">
    <text evidence="2">The sequence shown here is derived from an EMBL/GenBank/DDBJ whole genome shotgun (WGS) entry which is preliminary data.</text>
</comment>
<evidence type="ECO:0000256" key="1">
    <source>
        <dbReference type="SAM" id="SignalP"/>
    </source>
</evidence>
<dbReference type="Proteomes" id="UP000001949">
    <property type="component" value="Unassembled WGS sequence"/>
</dbReference>
<dbReference type="KEGG" id="tpv:TP03_0887"/>
<dbReference type="AlphaFoldDB" id="Q4MYF3"/>
<dbReference type="InterPro" id="IPR007480">
    <property type="entry name" value="DUF529"/>
</dbReference>
<dbReference type="InParanoid" id="Q4MYF3"/>
<reference evidence="2 3" key="1">
    <citation type="journal article" date="2005" name="Science">
        <title>Genome sequence of Theileria parva, a bovine pathogen that transforms lymphocytes.</title>
        <authorList>
            <person name="Gardner M.J."/>
            <person name="Bishop R."/>
            <person name="Shah T."/>
            <person name="de Villiers E.P."/>
            <person name="Carlton J.M."/>
            <person name="Hall N."/>
            <person name="Ren Q."/>
            <person name="Paulsen I.T."/>
            <person name="Pain A."/>
            <person name="Berriman M."/>
            <person name="Wilson R.J.M."/>
            <person name="Sato S."/>
            <person name="Ralph S.A."/>
            <person name="Mann D.J."/>
            <person name="Xiong Z."/>
            <person name="Shallom S.J."/>
            <person name="Weidman J."/>
            <person name="Jiang L."/>
            <person name="Lynn J."/>
            <person name="Weaver B."/>
            <person name="Shoaibi A."/>
            <person name="Domingo A.R."/>
            <person name="Wasawo D."/>
            <person name="Crabtree J."/>
            <person name="Wortman J.R."/>
            <person name="Haas B."/>
            <person name="Angiuoli S.V."/>
            <person name="Creasy T.H."/>
            <person name="Lu C."/>
            <person name="Suh B."/>
            <person name="Silva J.C."/>
            <person name="Utterback T.R."/>
            <person name="Feldblyum T.V."/>
            <person name="Pertea M."/>
            <person name="Allen J."/>
            <person name="Nierman W.C."/>
            <person name="Taracha E.L.N."/>
            <person name="Salzberg S.L."/>
            <person name="White O.R."/>
            <person name="Fitzhugh H.A."/>
            <person name="Morzaria S."/>
            <person name="Venter J.C."/>
            <person name="Fraser C.M."/>
            <person name="Nene V."/>
        </authorList>
    </citation>
    <scope>NUCLEOTIDE SEQUENCE [LARGE SCALE GENOMIC DNA]</scope>
    <source>
        <strain evidence="2 3">Muguga</strain>
    </source>
</reference>
<evidence type="ECO:0000313" key="3">
    <source>
        <dbReference type="Proteomes" id="UP000001949"/>
    </source>
</evidence>
<feature type="signal peptide" evidence="1">
    <location>
        <begin position="1"/>
        <end position="21"/>
    </location>
</feature>
<organism evidence="2 3">
    <name type="scientific">Theileria parva</name>
    <name type="common">East coast fever infection agent</name>
    <dbReference type="NCBI Taxonomy" id="5875"/>
    <lineage>
        <taxon>Eukaryota</taxon>
        <taxon>Sar</taxon>
        <taxon>Alveolata</taxon>
        <taxon>Apicomplexa</taxon>
        <taxon>Aconoidasida</taxon>
        <taxon>Piroplasmida</taxon>
        <taxon>Theileriidae</taxon>
        <taxon>Theileria</taxon>
    </lineage>
</organism>
<keyword evidence="1" id="KW-0732">Signal</keyword>
<dbReference type="Pfam" id="PF04385">
    <property type="entry name" value="FAINT"/>
    <property type="match status" value="1"/>
</dbReference>
<accession>Q4MYF3</accession>
<keyword evidence="3" id="KW-1185">Reference proteome</keyword>